<dbReference type="EMBL" id="CP014206">
    <property type="protein sequence ID" value="AMK10012.1"/>
    <property type="molecule type" value="Genomic_DNA"/>
</dbReference>
<keyword evidence="4" id="KW-0408">Iron</keyword>
<accession>A0A126QJ55</accession>
<dbReference type="Gene3D" id="1.20.120.50">
    <property type="entry name" value="Hemerythrin-like"/>
    <property type="match status" value="1"/>
</dbReference>
<sequence>MAFIQWSKKNCIGVPVVDEQHQKLFDILNRLHESVVEGLEQSAVFSILDELIDYTVYHFNTEEEYFGKYGYEGLKVHKEEHDRLTAQALDLQAKLREGSATVTFEILDFLHGWLMDHTTGLDMEFGDFIREKGITIG</sequence>
<dbReference type="CDD" id="cd12107">
    <property type="entry name" value="Hemerythrin"/>
    <property type="match status" value="1"/>
</dbReference>
<evidence type="ECO:0000313" key="7">
    <source>
        <dbReference type="EMBL" id="TDT87022.1"/>
    </source>
</evidence>
<name>A0A126QJ55_9BACT</name>
<dbReference type="OrthoDB" id="9774644at2"/>
<evidence type="ECO:0000256" key="1">
    <source>
        <dbReference type="ARBA" id="ARBA00010587"/>
    </source>
</evidence>
<gene>
    <name evidence="6" type="ORF">AWY79_02220</name>
    <name evidence="7" type="ORF">EDC59_110103</name>
</gene>
<dbReference type="InterPro" id="IPR012827">
    <property type="entry name" value="Hemerythrin_metal-bd"/>
</dbReference>
<evidence type="ECO:0000313" key="8">
    <source>
        <dbReference type="Proteomes" id="UP000055611"/>
    </source>
</evidence>
<dbReference type="KEGG" id="dej:AWY79_02220"/>
<dbReference type="InterPro" id="IPR012312">
    <property type="entry name" value="Hemerythrin-like"/>
</dbReference>
<dbReference type="EMBL" id="SOBK01000010">
    <property type="protein sequence ID" value="TDT87022.1"/>
    <property type="molecule type" value="Genomic_DNA"/>
</dbReference>
<dbReference type="PANTHER" id="PTHR37164:SF1">
    <property type="entry name" value="BACTERIOHEMERYTHRIN"/>
    <property type="match status" value="1"/>
</dbReference>
<dbReference type="PROSITE" id="PS00550">
    <property type="entry name" value="HEMERYTHRINS"/>
    <property type="match status" value="1"/>
</dbReference>
<dbReference type="AlphaFoldDB" id="A0A126QJ55"/>
<evidence type="ECO:0000256" key="4">
    <source>
        <dbReference type="ARBA" id="ARBA00023004"/>
    </source>
</evidence>
<evidence type="ECO:0000313" key="6">
    <source>
        <dbReference type="EMBL" id="AMK10012.1"/>
    </source>
</evidence>
<dbReference type="InterPro" id="IPR035938">
    <property type="entry name" value="Hemerythrin-like_sf"/>
</dbReference>
<reference evidence="7 9" key="2">
    <citation type="submission" date="2019-03" db="EMBL/GenBank/DDBJ databases">
        <title>Genomic Encyclopedia of Type Strains, Phase IV (KMG-IV): sequencing the most valuable type-strain genomes for metagenomic binning, comparative biology and taxonomic classification.</title>
        <authorList>
            <person name="Goeker M."/>
        </authorList>
    </citation>
    <scope>NUCLEOTIDE SEQUENCE [LARGE SCALE GENOMIC DNA]</scope>
    <source>
        <strain evidence="7 9">DSM 101483</strain>
    </source>
</reference>
<dbReference type="GO" id="GO:0046872">
    <property type="term" value="F:metal ion binding"/>
    <property type="evidence" value="ECO:0007669"/>
    <property type="project" value="UniProtKB-KW"/>
</dbReference>
<evidence type="ECO:0000259" key="5">
    <source>
        <dbReference type="Pfam" id="PF01814"/>
    </source>
</evidence>
<dbReference type="RefSeq" id="WP_066799690.1">
    <property type="nucleotide sequence ID" value="NZ_CP014206.1"/>
</dbReference>
<keyword evidence="8" id="KW-1185">Reference proteome</keyword>
<dbReference type="Proteomes" id="UP000055611">
    <property type="component" value="Chromosome"/>
</dbReference>
<protein>
    <submittedName>
        <fullName evidence="7">Hemerythrin</fullName>
    </submittedName>
</protein>
<dbReference type="InterPro" id="IPR050669">
    <property type="entry name" value="Hemerythrin"/>
</dbReference>
<dbReference type="NCBIfam" id="TIGR02481">
    <property type="entry name" value="hemeryth_dom"/>
    <property type="match status" value="1"/>
</dbReference>
<evidence type="ECO:0000256" key="3">
    <source>
        <dbReference type="ARBA" id="ARBA00022723"/>
    </source>
</evidence>
<dbReference type="InterPro" id="IPR016131">
    <property type="entry name" value="Haemerythrin_Fe_BS"/>
</dbReference>
<keyword evidence="2" id="KW-0813">Transport</keyword>
<dbReference type="Proteomes" id="UP000295506">
    <property type="component" value="Unassembled WGS sequence"/>
</dbReference>
<dbReference type="NCBIfam" id="NF033749">
    <property type="entry name" value="bact_hemeryth"/>
    <property type="match status" value="1"/>
</dbReference>
<dbReference type="PANTHER" id="PTHR37164">
    <property type="entry name" value="BACTERIOHEMERYTHRIN"/>
    <property type="match status" value="1"/>
</dbReference>
<organism evidence="7 9">
    <name type="scientific">Pseudodesulfovibrio indicus</name>
    <dbReference type="NCBI Taxonomy" id="1716143"/>
    <lineage>
        <taxon>Bacteria</taxon>
        <taxon>Pseudomonadati</taxon>
        <taxon>Thermodesulfobacteriota</taxon>
        <taxon>Desulfovibrionia</taxon>
        <taxon>Desulfovibrionales</taxon>
        <taxon>Desulfovibrionaceae</taxon>
    </lineage>
</organism>
<dbReference type="SUPFAM" id="SSF47188">
    <property type="entry name" value="Hemerythrin-like"/>
    <property type="match status" value="1"/>
</dbReference>
<keyword evidence="2" id="KW-0561">Oxygen transport</keyword>
<dbReference type="GO" id="GO:0005344">
    <property type="term" value="F:oxygen carrier activity"/>
    <property type="evidence" value="ECO:0007669"/>
    <property type="project" value="UniProtKB-KW"/>
</dbReference>
<feature type="domain" description="Hemerythrin-like" evidence="5">
    <location>
        <begin position="14"/>
        <end position="123"/>
    </location>
</feature>
<keyword evidence="3" id="KW-0479">Metal-binding</keyword>
<reference evidence="6 8" key="1">
    <citation type="journal article" date="2016" name="Front. Microbiol.">
        <title>Genome Sequence of the Piezophilic, Mesophilic Sulfate-Reducing Bacterium Desulfovibrio indicus J2T.</title>
        <authorList>
            <person name="Cao J."/>
            <person name="Maignien L."/>
            <person name="Shao Z."/>
            <person name="Alain K."/>
            <person name="Jebbar M."/>
        </authorList>
    </citation>
    <scope>NUCLEOTIDE SEQUENCE [LARGE SCALE GENOMIC DNA]</scope>
    <source>
        <strain evidence="6 8">J2</strain>
    </source>
</reference>
<evidence type="ECO:0000313" key="9">
    <source>
        <dbReference type="Proteomes" id="UP000295506"/>
    </source>
</evidence>
<comment type="similarity">
    <text evidence="1">Belongs to the hemerythrin family.</text>
</comment>
<evidence type="ECO:0000256" key="2">
    <source>
        <dbReference type="ARBA" id="ARBA00022621"/>
    </source>
</evidence>
<proteinExistence type="inferred from homology"/>
<dbReference type="Pfam" id="PF01814">
    <property type="entry name" value="Hemerythrin"/>
    <property type="match status" value="1"/>
</dbReference>